<organism evidence="2 3">
    <name type="scientific">Steinernema glaseri</name>
    <dbReference type="NCBI Taxonomy" id="37863"/>
    <lineage>
        <taxon>Eukaryota</taxon>
        <taxon>Metazoa</taxon>
        <taxon>Ecdysozoa</taxon>
        <taxon>Nematoda</taxon>
        <taxon>Chromadorea</taxon>
        <taxon>Rhabditida</taxon>
        <taxon>Tylenchina</taxon>
        <taxon>Panagrolaimomorpha</taxon>
        <taxon>Strongyloidoidea</taxon>
        <taxon>Steinernematidae</taxon>
        <taxon>Steinernema</taxon>
    </lineage>
</organism>
<name>A0A1I7ZEN8_9BILA</name>
<accession>A0A1I7ZEN8</accession>
<feature type="transmembrane region" description="Helical" evidence="1">
    <location>
        <begin position="12"/>
        <end position="37"/>
    </location>
</feature>
<dbReference type="Pfam" id="PF21525">
    <property type="entry name" value="Nlp36"/>
    <property type="match status" value="1"/>
</dbReference>
<evidence type="ECO:0000313" key="2">
    <source>
        <dbReference type="Proteomes" id="UP000095287"/>
    </source>
</evidence>
<evidence type="ECO:0000256" key="1">
    <source>
        <dbReference type="SAM" id="Phobius"/>
    </source>
</evidence>
<dbReference type="AlphaFoldDB" id="A0A1I7ZEN8"/>
<sequence length="89" mass="10246">MPKQEFELFDYIAPIFVALAFAIVVFAISFFVINWLCITNRDDLTVFEKIGQPLNIRLGPHSMAQIRRGGYASTYAREEADRQKLSYVL</sequence>
<reference evidence="3" key="1">
    <citation type="submission" date="2016-11" db="UniProtKB">
        <authorList>
            <consortium name="WormBaseParasite"/>
        </authorList>
    </citation>
    <scope>IDENTIFICATION</scope>
</reference>
<dbReference type="Proteomes" id="UP000095287">
    <property type="component" value="Unplaced"/>
</dbReference>
<protein>
    <submittedName>
        <fullName evidence="3">PHB domain-containing protein</fullName>
    </submittedName>
</protein>
<proteinExistence type="predicted"/>
<dbReference type="WBParaSite" id="L893_g25780.t1">
    <property type="protein sequence ID" value="L893_g25780.t1"/>
    <property type="gene ID" value="L893_g25780"/>
</dbReference>
<keyword evidence="1" id="KW-0472">Membrane</keyword>
<keyword evidence="2" id="KW-1185">Reference proteome</keyword>
<keyword evidence="1" id="KW-0812">Transmembrane</keyword>
<keyword evidence="1" id="KW-1133">Transmembrane helix</keyword>
<evidence type="ECO:0000313" key="3">
    <source>
        <dbReference type="WBParaSite" id="L893_g25780.t1"/>
    </source>
</evidence>